<accession>A0AAU8LXV8</accession>
<organism evidence="1">
    <name type="scientific">Candidatus Electrothrix aestuarii</name>
    <dbReference type="NCBI Taxonomy" id="3062594"/>
    <lineage>
        <taxon>Bacteria</taxon>
        <taxon>Pseudomonadati</taxon>
        <taxon>Thermodesulfobacteriota</taxon>
        <taxon>Desulfobulbia</taxon>
        <taxon>Desulfobulbales</taxon>
        <taxon>Desulfobulbaceae</taxon>
        <taxon>Candidatus Electrothrix</taxon>
    </lineage>
</organism>
<reference evidence="1" key="1">
    <citation type="journal article" date="2024" name="Syst. Appl. Microbiol.">
        <title>First single-strain enrichments of Electrothrix cable bacteria, description of E. aestuarii sp. nov. and E. rattekaaiensis sp. nov., and proposal of a cable bacteria taxonomy following the rules of the SeqCode.</title>
        <authorList>
            <person name="Plum-Jensen L.E."/>
            <person name="Schramm A."/>
            <person name="Marshall I.P.G."/>
        </authorList>
    </citation>
    <scope>NUCLEOTIDE SEQUENCE</scope>
    <source>
        <strain evidence="1">Rat1</strain>
    </source>
</reference>
<proteinExistence type="predicted"/>
<reference evidence="1" key="2">
    <citation type="submission" date="2024-06" db="EMBL/GenBank/DDBJ databases">
        <authorList>
            <person name="Plum-Jensen L.E."/>
            <person name="Schramm A."/>
            <person name="Marshall I.P.G."/>
        </authorList>
    </citation>
    <scope>NUCLEOTIDE SEQUENCE</scope>
    <source>
        <strain evidence="1">Rat1</strain>
    </source>
</reference>
<gene>
    <name evidence="1" type="ORF">Q3M24_04105</name>
</gene>
<protein>
    <submittedName>
        <fullName evidence="1">Uncharacterized protein</fullName>
    </submittedName>
</protein>
<name>A0AAU8LXV8_9BACT</name>
<dbReference type="AlphaFoldDB" id="A0AAU8LXV8"/>
<dbReference type="KEGG" id="eaj:Q3M24_04105"/>
<dbReference type="EMBL" id="CP159373">
    <property type="protein sequence ID" value="XCN73948.1"/>
    <property type="molecule type" value="Genomic_DNA"/>
</dbReference>
<evidence type="ECO:0000313" key="1">
    <source>
        <dbReference type="EMBL" id="XCN73948.1"/>
    </source>
</evidence>
<sequence>MKQEWNDTEEESVTGGLHTVSYVADEQGEQELLSGSVWQPVNVVNRQAWVEIEQHIAASKERIAQGRVSCLHYYMVANQMDTGLLAQYTGQVRCLVRLHLVPFIFRRLGPKTLDKYAKVFLVSSEDLAQGLLKEPVYKQLSSL</sequence>